<dbReference type="GO" id="GO:0046872">
    <property type="term" value="F:metal ion binding"/>
    <property type="evidence" value="ECO:0007669"/>
    <property type="project" value="InterPro"/>
</dbReference>
<proteinExistence type="predicted"/>
<comment type="caution">
    <text evidence="2">The sequence shown here is derived from an EMBL/GenBank/DDBJ whole genome shotgun (WGS) entry which is preliminary data.</text>
</comment>
<dbReference type="Gene3D" id="1.20.120.450">
    <property type="entry name" value="dinb family like domain"/>
    <property type="match status" value="1"/>
</dbReference>
<dbReference type="Pfam" id="PF11716">
    <property type="entry name" value="MDMPI_N"/>
    <property type="match status" value="1"/>
</dbReference>
<organism evidence="2 3">
    <name type="scientific">Streptomyces tsukubensis</name>
    <dbReference type="NCBI Taxonomy" id="83656"/>
    <lineage>
        <taxon>Bacteria</taxon>
        <taxon>Bacillati</taxon>
        <taxon>Actinomycetota</taxon>
        <taxon>Actinomycetes</taxon>
        <taxon>Kitasatosporales</taxon>
        <taxon>Streptomycetaceae</taxon>
        <taxon>Streptomyces</taxon>
    </lineage>
</organism>
<dbReference type="STRING" id="83656.B1H18_02275"/>
<protein>
    <recommendedName>
        <fullName evidence="1">Mycothiol-dependent maleylpyruvate isomerase metal-binding domain-containing protein</fullName>
    </recommendedName>
</protein>
<gene>
    <name evidence="2" type="ORF">B1H18_02275</name>
</gene>
<evidence type="ECO:0000259" key="1">
    <source>
        <dbReference type="Pfam" id="PF11716"/>
    </source>
</evidence>
<accession>A0A1V4AGM8</accession>
<dbReference type="NCBIfam" id="TIGR03083">
    <property type="entry name" value="maleylpyruvate isomerase family mycothiol-dependent enzyme"/>
    <property type="match status" value="1"/>
</dbReference>
<dbReference type="InterPro" id="IPR024344">
    <property type="entry name" value="MDMPI_metal-binding"/>
</dbReference>
<dbReference type="SUPFAM" id="SSF55718">
    <property type="entry name" value="SCP-like"/>
    <property type="match status" value="1"/>
</dbReference>
<dbReference type="SUPFAM" id="SSF109854">
    <property type="entry name" value="DinB/YfiT-like putative metalloenzymes"/>
    <property type="match status" value="1"/>
</dbReference>
<dbReference type="InterPro" id="IPR036527">
    <property type="entry name" value="SCP2_sterol-bd_dom_sf"/>
</dbReference>
<evidence type="ECO:0000313" key="2">
    <source>
        <dbReference type="EMBL" id="OON83042.1"/>
    </source>
</evidence>
<evidence type="ECO:0000313" key="3">
    <source>
        <dbReference type="Proteomes" id="UP000190539"/>
    </source>
</evidence>
<reference evidence="2 3" key="1">
    <citation type="submission" date="2017-02" db="EMBL/GenBank/DDBJ databases">
        <title>Draft Genome Sequence of Streptomyces tsukubaensis F601, a Producer of the immunosuppressant tacrolimus FK506.</title>
        <authorList>
            <person name="Zong G."/>
            <person name="Zhong C."/>
            <person name="Fu J."/>
            <person name="Qin R."/>
            <person name="Cao G."/>
        </authorList>
    </citation>
    <scope>NUCLEOTIDE SEQUENCE [LARGE SCALE GENOMIC DNA]</scope>
    <source>
        <strain evidence="2 3">F601</strain>
    </source>
</reference>
<dbReference type="Gene3D" id="3.30.1050.20">
    <property type="match status" value="1"/>
</dbReference>
<dbReference type="AlphaFoldDB" id="A0A1V4AGM8"/>
<dbReference type="InterPro" id="IPR017517">
    <property type="entry name" value="Maleyloyr_isom"/>
</dbReference>
<sequence length="240" mass="25377">MRALDRVALATETFLATVAGLKESDVTAASLVPPWTRGHVISHVARAGDSLGRLLEWAATGVAQAQYASMDARAEEIEEGADRSVAALVKDVATTADRFDATVRALPPEAWLVAVTPRTGEPCTPERLVLMRLRELEVHHVDLACAYTFADVPEAAAGWIIGDIARALAVREGIPATRIEATDTGLCEEWGREGSARGAPHVRGGQSALLAWLTGRSEGGGLTVLGADVPGEVPPAPYWI</sequence>
<feature type="domain" description="Mycothiol-dependent maleylpyruvate isomerase metal-binding" evidence="1">
    <location>
        <begin position="8"/>
        <end position="144"/>
    </location>
</feature>
<dbReference type="EMBL" id="MVFC01000001">
    <property type="protein sequence ID" value="OON83042.1"/>
    <property type="molecule type" value="Genomic_DNA"/>
</dbReference>
<keyword evidence="3" id="KW-1185">Reference proteome</keyword>
<name>A0A1V4AGM8_9ACTN</name>
<dbReference type="Proteomes" id="UP000190539">
    <property type="component" value="Unassembled WGS sequence"/>
</dbReference>
<dbReference type="InterPro" id="IPR034660">
    <property type="entry name" value="DinB/YfiT-like"/>
</dbReference>